<dbReference type="PANTHER" id="PTHR43788:SF8">
    <property type="entry name" value="DNA-BINDING PROTEIN SMUBP-2"/>
    <property type="match status" value="1"/>
</dbReference>
<dbReference type="OrthoDB" id="9757917at2"/>
<dbReference type="EMBL" id="FOGF01000030">
    <property type="protein sequence ID" value="SER26868.1"/>
    <property type="molecule type" value="Genomic_DNA"/>
</dbReference>
<dbReference type="STRING" id="137733.SAMN05421767_1304"/>
<accession>A0A1H9MT99</accession>
<evidence type="ECO:0000313" key="2">
    <source>
        <dbReference type="EMBL" id="SER26868.1"/>
    </source>
</evidence>
<dbReference type="Gene3D" id="3.40.50.300">
    <property type="entry name" value="P-loop containing nucleotide triphosphate hydrolases"/>
    <property type="match status" value="1"/>
</dbReference>
<protein>
    <submittedName>
        <fullName evidence="2">AAA domain-containing protein</fullName>
    </submittedName>
</protein>
<dbReference type="PANTHER" id="PTHR43788">
    <property type="entry name" value="DNA2/NAM7 HELICASE FAMILY MEMBER"/>
    <property type="match status" value="1"/>
</dbReference>
<dbReference type="AlphaFoldDB" id="A0A1H9MT99"/>
<dbReference type="GO" id="GO:0043139">
    <property type="term" value="F:5'-3' DNA helicase activity"/>
    <property type="evidence" value="ECO:0007669"/>
    <property type="project" value="TreeGrafter"/>
</dbReference>
<dbReference type="Pfam" id="PF13086">
    <property type="entry name" value="AAA_11"/>
    <property type="match status" value="1"/>
</dbReference>
<keyword evidence="3" id="KW-1185">Reference proteome</keyword>
<dbReference type="Proteomes" id="UP000198556">
    <property type="component" value="Unassembled WGS sequence"/>
</dbReference>
<dbReference type="InterPro" id="IPR050534">
    <property type="entry name" value="Coronavir_polyprotein_1ab"/>
</dbReference>
<reference evidence="2 3" key="1">
    <citation type="submission" date="2016-10" db="EMBL/GenBank/DDBJ databases">
        <authorList>
            <person name="de Groot N.N."/>
        </authorList>
    </citation>
    <scope>NUCLEOTIDE SEQUENCE [LARGE SCALE GENOMIC DNA]</scope>
    <source>
        <strain evidence="2 3">DSM 15827</strain>
    </source>
</reference>
<name>A0A1H9MT99_9LACT</name>
<feature type="domain" description="DNA2/NAM7 helicase helicase" evidence="1">
    <location>
        <begin position="51"/>
        <end position="115"/>
    </location>
</feature>
<evidence type="ECO:0000313" key="3">
    <source>
        <dbReference type="Proteomes" id="UP000198556"/>
    </source>
</evidence>
<dbReference type="InterPro" id="IPR041677">
    <property type="entry name" value="DNA2/NAM7_AAA_11"/>
</dbReference>
<organism evidence="2 3">
    <name type="scientific">Granulicatella balaenopterae</name>
    <dbReference type="NCBI Taxonomy" id="137733"/>
    <lineage>
        <taxon>Bacteria</taxon>
        <taxon>Bacillati</taxon>
        <taxon>Bacillota</taxon>
        <taxon>Bacilli</taxon>
        <taxon>Lactobacillales</taxon>
        <taxon>Carnobacteriaceae</taxon>
        <taxon>Granulicatella</taxon>
    </lineage>
</organism>
<dbReference type="SUPFAM" id="SSF52540">
    <property type="entry name" value="P-loop containing nucleoside triphosphate hydrolases"/>
    <property type="match status" value="1"/>
</dbReference>
<proteinExistence type="predicted"/>
<dbReference type="InterPro" id="IPR027417">
    <property type="entry name" value="P-loop_NTPase"/>
</dbReference>
<evidence type="ECO:0000259" key="1">
    <source>
        <dbReference type="Pfam" id="PF13086"/>
    </source>
</evidence>
<gene>
    <name evidence="2" type="ORF">SAMN05421767_1304</name>
</gene>
<sequence length="137" mass="15219">MGNLKLLEWQYQQKLPFTDIEPHSVLGSYLSKEHQIQKNPQEETVVYPFGINQSQKTAVENALTSQVSIIQGPPGTGKTQTILNIIANIIMNGQSVAVVSNNNAATKNVLDKLMKYDVGFVAAYLGNKKNKEQFIQQ</sequence>
<dbReference type="RefSeq" id="WP_089747212.1">
    <property type="nucleotide sequence ID" value="NZ_FOGF01000030.1"/>
</dbReference>